<dbReference type="EMBL" id="JXST01000021">
    <property type="protein sequence ID" value="KIU16008.1"/>
    <property type="molecule type" value="Genomic_DNA"/>
</dbReference>
<dbReference type="Gene3D" id="3.40.1080.10">
    <property type="entry name" value="Glutaconate Coenzyme A-transferase"/>
    <property type="match status" value="1"/>
</dbReference>
<proteinExistence type="predicted"/>
<comment type="caution">
    <text evidence="1">The sequence shown here is derived from an EMBL/GenBank/DDBJ whole genome shotgun (WGS) entry which is preliminary data.</text>
</comment>
<sequence length="67" mass="7384">MDARTYPLTGKRCVRRIYSDIAIIDLSATRGVTVIETFGVSVADLQRRLGVELRFQGIDTDLTATAP</sequence>
<dbReference type="Proteomes" id="UP000032221">
    <property type="component" value="Unassembled WGS sequence"/>
</dbReference>
<keyword evidence="2" id="KW-1185">Reference proteome</keyword>
<evidence type="ECO:0000313" key="1">
    <source>
        <dbReference type="EMBL" id="KIU16008.1"/>
    </source>
</evidence>
<evidence type="ECO:0000313" key="2">
    <source>
        <dbReference type="Proteomes" id="UP000032221"/>
    </source>
</evidence>
<protein>
    <submittedName>
        <fullName evidence="1">Uncharacterized protein</fullName>
    </submittedName>
</protein>
<name>A0A0D1J355_9MYCO</name>
<organism evidence="1 2">
    <name type="scientific">Mycolicibacterium llatzerense</name>
    <dbReference type="NCBI Taxonomy" id="280871"/>
    <lineage>
        <taxon>Bacteria</taxon>
        <taxon>Bacillati</taxon>
        <taxon>Actinomycetota</taxon>
        <taxon>Actinomycetes</taxon>
        <taxon>Mycobacteriales</taxon>
        <taxon>Mycobacteriaceae</taxon>
        <taxon>Mycolicibacterium</taxon>
    </lineage>
</organism>
<gene>
    <name evidence="1" type="ORF">TL10_16040</name>
</gene>
<dbReference type="RefSeq" id="WP_131630749.1">
    <property type="nucleotide sequence ID" value="NZ_JXST01000021.1"/>
</dbReference>
<accession>A0A0D1J355</accession>
<dbReference type="PATRIC" id="fig|280871.6.peg.3326"/>
<dbReference type="AlphaFoldDB" id="A0A0D1J355"/>
<reference evidence="1 2" key="1">
    <citation type="submission" date="2015-01" db="EMBL/GenBank/DDBJ databases">
        <title>Genome sequence of Mycobacterium llatzerense and Mycobacterium immunogenum recovered from brain abscess.</title>
        <authorList>
            <person name="Greninger A.L."/>
            <person name="Langelier C."/>
            <person name="Cunningham G."/>
            <person name="Chiu C.Y."/>
            <person name="Miller S."/>
        </authorList>
    </citation>
    <scope>NUCLEOTIDE SEQUENCE [LARGE SCALE GENOMIC DNA]</scope>
    <source>
        <strain evidence="1 2">CLUC14</strain>
    </source>
</reference>